<dbReference type="PROSITE" id="PS50850">
    <property type="entry name" value="MFS"/>
    <property type="match status" value="1"/>
</dbReference>
<dbReference type="GO" id="GO:0022857">
    <property type="term" value="F:transmembrane transporter activity"/>
    <property type="evidence" value="ECO:0007669"/>
    <property type="project" value="InterPro"/>
</dbReference>
<evidence type="ECO:0000256" key="5">
    <source>
        <dbReference type="ARBA" id="ARBA00022989"/>
    </source>
</evidence>
<feature type="transmembrane region" description="Helical" evidence="7">
    <location>
        <begin position="244"/>
        <end position="264"/>
    </location>
</feature>
<keyword evidence="3" id="KW-1003">Cell membrane</keyword>
<dbReference type="EMBL" id="AP019533">
    <property type="protein sequence ID" value="BBI94294.1"/>
    <property type="molecule type" value="Genomic_DNA"/>
</dbReference>
<keyword evidence="4 7" id="KW-0812">Transmembrane</keyword>
<feature type="transmembrane region" description="Helical" evidence="7">
    <location>
        <begin position="271"/>
        <end position="289"/>
    </location>
</feature>
<dbReference type="Gene3D" id="1.20.1250.20">
    <property type="entry name" value="MFS general substrate transporter like domains"/>
    <property type="match status" value="1"/>
</dbReference>
<feature type="transmembrane region" description="Helical" evidence="7">
    <location>
        <begin position="12"/>
        <end position="32"/>
    </location>
</feature>
<evidence type="ECO:0000256" key="7">
    <source>
        <dbReference type="SAM" id="Phobius"/>
    </source>
</evidence>
<organism evidence="9">
    <name type="scientific">Enterobacter asburiae</name>
    <dbReference type="NCBI Taxonomy" id="61645"/>
    <lineage>
        <taxon>Bacteria</taxon>
        <taxon>Pseudomonadati</taxon>
        <taxon>Pseudomonadota</taxon>
        <taxon>Gammaproteobacteria</taxon>
        <taxon>Enterobacterales</taxon>
        <taxon>Enterobacteriaceae</taxon>
        <taxon>Enterobacter</taxon>
        <taxon>Enterobacter cloacae complex</taxon>
    </lineage>
</organism>
<feature type="transmembrane region" description="Helical" evidence="7">
    <location>
        <begin position="295"/>
        <end position="316"/>
    </location>
</feature>
<dbReference type="InterPro" id="IPR011701">
    <property type="entry name" value="MFS"/>
</dbReference>
<evidence type="ECO:0000256" key="4">
    <source>
        <dbReference type="ARBA" id="ARBA00022692"/>
    </source>
</evidence>
<reference evidence="9" key="1">
    <citation type="submission" date="2019-03" db="EMBL/GenBank/DDBJ databases">
        <title>Complete genome sequences of Enterobacter asburiae str. MRY18-106 isolated from a patient in Japan.</title>
        <authorList>
            <person name="Sekizuka T."/>
            <person name="Matsui M."/>
            <person name="Takara T."/>
            <person name="Uechi A."/>
            <person name="Harakuni M."/>
            <person name="Kimura T."/>
            <person name="Suzuki S."/>
            <person name="Kuroda M."/>
        </authorList>
    </citation>
    <scope>NUCLEOTIDE SEQUENCE</scope>
    <source>
        <strain evidence="9">MRY18-106</strain>
    </source>
</reference>
<dbReference type="Pfam" id="PF07690">
    <property type="entry name" value="MFS_1"/>
    <property type="match status" value="1"/>
</dbReference>
<proteinExistence type="predicted"/>
<comment type="subcellular location">
    <subcellularLocation>
        <location evidence="1">Cell membrane</location>
        <topology evidence="1">Multi-pass membrane protein</topology>
    </subcellularLocation>
</comment>
<feature type="transmembrane region" description="Helical" evidence="7">
    <location>
        <begin position="94"/>
        <end position="113"/>
    </location>
</feature>
<dbReference type="PANTHER" id="PTHR43266:SF2">
    <property type="entry name" value="MAJOR FACILITATOR SUPERFAMILY (MFS) PROFILE DOMAIN-CONTAINING PROTEIN"/>
    <property type="match status" value="1"/>
</dbReference>
<dbReference type="PANTHER" id="PTHR43266">
    <property type="entry name" value="MACROLIDE-EFFLUX PROTEIN"/>
    <property type="match status" value="1"/>
</dbReference>
<name>A0A455VN34_ENTAS</name>
<dbReference type="GO" id="GO:0005886">
    <property type="term" value="C:plasma membrane"/>
    <property type="evidence" value="ECO:0007669"/>
    <property type="project" value="UniProtKB-SubCell"/>
</dbReference>
<protein>
    <recommendedName>
        <fullName evidence="8">Major facilitator superfamily (MFS) profile domain-containing protein</fullName>
    </recommendedName>
</protein>
<dbReference type="InterPro" id="IPR036259">
    <property type="entry name" value="MFS_trans_sf"/>
</dbReference>
<feature type="transmembrane region" description="Helical" evidence="7">
    <location>
        <begin position="328"/>
        <end position="356"/>
    </location>
</feature>
<dbReference type="SUPFAM" id="SSF103473">
    <property type="entry name" value="MFS general substrate transporter"/>
    <property type="match status" value="1"/>
</dbReference>
<evidence type="ECO:0000256" key="6">
    <source>
        <dbReference type="ARBA" id="ARBA00023136"/>
    </source>
</evidence>
<evidence type="ECO:0000259" key="8">
    <source>
        <dbReference type="PROSITE" id="PS50850"/>
    </source>
</evidence>
<feature type="transmembrane region" description="Helical" evidence="7">
    <location>
        <begin position="157"/>
        <end position="174"/>
    </location>
</feature>
<dbReference type="PRINTS" id="PR00173">
    <property type="entry name" value="EDTRNSPORT"/>
</dbReference>
<feature type="domain" description="Major facilitator superfamily (MFS) profile" evidence="8">
    <location>
        <begin position="207"/>
        <end position="393"/>
    </location>
</feature>
<keyword evidence="2" id="KW-0813">Transport</keyword>
<keyword evidence="5 7" id="KW-1133">Transmembrane helix</keyword>
<gene>
    <name evidence="9" type="ORF">MRY18106EAS_08260</name>
</gene>
<dbReference type="AlphaFoldDB" id="A0A455VN34"/>
<dbReference type="RefSeq" id="WP_336668543.1">
    <property type="nucleotide sequence ID" value="NZ_JBBCXT010000002.1"/>
</dbReference>
<evidence type="ECO:0000313" key="9">
    <source>
        <dbReference type="EMBL" id="BBI94294.1"/>
    </source>
</evidence>
<dbReference type="CDD" id="cd06173">
    <property type="entry name" value="MFS_MefA_like"/>
    <property type="match status" value="1"/>
</dbReference>
<feature type="transmembrane region" description="Helical" evidence="7">
    <location>
        <begin position="44"/>
        <end position="62"/>
    </location>
</feature>
<sequence>MTRLILQFTYSKIIAVGLSVLIPIFLAQQIADADVFATYRAMEYVPYIVVGIIVGASIDSWGAGIIMRWSLYLHILPLGLMVLVYYNWLPIQALYVALFIMSAVAYSVSAGTSRTAYDVLPKEKWGDFNTRTSLFEQIVTVVIPLAMGWALTWSLQWTLFLLIGFSFGVSLITPRYEKREGVHQPWYSLFFVRVKEGIKAFRANRALMHLSFIILLVNAVETVPATLMVFYATHELKLSALDTGSIITAAGVGGIVGAWLLGFISKRPSMLLGLLVASMLINALLYFLVYELNSYPVLVISMFIESLSIVISAVSFRTLRQLCSDPASYGTTLGISGALVKSGIPVATLIGGYIAWRMGVRQVYLLTAVVELVLTVPVTLWALKSHRESVYEI</sequence>
<evidence type="ECO:0000256" key="2">
    <source>
        <dbReference type="ARBA" id="ARBA00022448"/>
    </source>
</evidence>
<feature type="transmembrane region" description="Helical" evidence="7">
    <location>
        <begin position="362"/>
        <end position="383"/>
    </location>
</feature>
<keyword evidence="6 7" id="KW-0472">Membrane</keyword>
<evidence type="ECO:0000256" key="3">
    <source>
        <dbReference type="ARBA" id="ARBA00022475"/>
    </source>
</evidence>
<dbReference type="InterPro" id="IPR020846">
    <property type="entry name" value="MFS_dom"/>
</dbReference>
<evidence type="ECO:0000256" key="1">
    <source>
        <dbReference type="ARBA" id="ARBA00004651"/>
    </source>
</evidence>
<accession>A0A455VN34</accession>
<feature type="transmembrane region" description="Helical" evidence="7">
    <location>
        <begin position="134"/>
        <end position="151"/>
    </location>
</feature>
<feature type="transmembrane region" description="Helical" evidence="7">
    <location>
        <begin position="207"/>
        <end position="232"/>
    </location>
</feature>